<dbReference type="SUPFAM" id="SSF111283">
    <property type="entry name" value="Putative modulator of DNA gyrase, PmbA/TldD"/>
    <property type="match status" value="1"/>
</dbReference>
<evidence type="ECO:0008006" key="9">
    <source>
        <dbReference type="Google" id="ProtNLM"/>
    </source>
</evidence>
<organism evidence="8">
    <name type="scientific">marine metagenome</name>
    <dbReference type="NCBI Taxonomy" id="408172"/>
    <lineage>
        <taxon>unclassified sequences</taxon>
        <taxon>metagenomes</taxon>
        <taxon>ecological metagenomes</taxon>
    </lineage>
</organism>
<dbReference type="GO" id="GO:0008237">
    <property type="term" value="F:metallopeptidase activity"/>
    <property type="evidence" value="ECO:0007669"/>
    <property type="project" value="UniProtKB-KW"/>
</dbReference>
<dbReference type="AlphaFoldDB" id="A0A382C6D4"/>
<evidence type="ECO:0000256" key="4">
    <source>
        <dbReference type="ARBA" id="ARBA00023049"/>
    </source>
</evidence>
<dbReference type="InterPro" id="IPR036059">
    <property type="entry name" value="TldD/PmbA_sf"/>
</dbReference>
<dbReference type="GO" id="GO:0005829">
    <property type="term" value="C:cytosol"/>
    <property type="evidence" value="ECO:0007669"/>
    <property type="project" value="TreeGrafter"/>
</dbReference>
<feature type="domain" description="Metalloprotease TldD/E N-terminal" evidence="5">
    <location>
        <begin position="58"/>
        <end position="121"/>
    </location>
</feature>
<sequence length="499" mass="54222">MGTSKISFETENIARRLTKALSGDEAVKQLFEAEMGIDQSVVHKLLSEALRRGGDFADLHFEYSTRNSVVMEDGIIKNSAVAVVSGVGIRVVQDDQTGYAYSEDFDLKPMMHAARTAASIASSGDVSLDEGFRFNELVPKDYYPVLETVTDMELVQKIEMIQRTEAVAREYDQRINRVTVAMMDAINMTQVVTSEGQIMRDTRPMFRMNVHCLSQEGDIIQNGTSGIGGRVGLDYLKKADYPLILGEQAASEAILLLGAKQAPSGLMPVILGPAQSGILLHEAVGHPLEADFNRKGTSAYSGRIGEKVASDLCTIYDAGTIPHERGAINFDDEGVPSSENLLIENGVLRSYMHDRISARHFRTNPTGNGRRESYAHYPLPRMTSTYLAKGNSDPEEIVGSIKKGVFCQEFSGGQVDISNGDFVFVPTVAWLVEDGKKTVPIKNFTLIGNGPDAMSKVSMVGNDFAMSEGIWTCGKEGQNVPVGVGLPTVLVSEMTVGGM</sequence>
<comment type="similarity">
    <text evidence="1">Belongs to the peptidase U62 family.</text>
</comment>
<evidence type="ECO:0000259" key="6">
    <source>
        <dbReference type="Pfam" id="PF19289"/>
    </source>
</evidence>
<reference evidence="8" key="1">
    <citation type="submission" date="2018-05" db="EMBL/GenBank/DDBJ databases">
        <authorList>
            <person name="Lanie J.A."/>
            <person name="Ng W.-L."/>
            <person name="Kazmierczak K.M."/>
            <person name="Andrzejewski T.M."/>
            <person name="Davidsen T.M."/>
            <person name="Wayne K.J."/>
            <person name="Tettelin H."/>
            <person name="Glass J.I."/>
            <person name="Rusch D."/>
            <person name="Podicherti R."/>
            <person name="Tsui H.-C.T."/>
            <person name="Winkler M.E."/>
        </authorList>
    </citation>
    <scope>NUCLEOTIDE SEQUENCE</scope>
</reference>
<dbReference type="PANTHER" id="PTHR30624:SF4">
    <property type="entry name" value="METALLOPROTEASE TLDD"/>
    <property type="match status" value="1"/>
</dbReference>
<evidence type="ECO:0000256" key="1">
    <source>
        <dbReference type="ARBA" id="ARBA00005836"/>
    </source>
</evidence>
<keyword evidence="2" id="KW-0645">Protease</keyword>
<dbReference type="InterPro" id="IPR045569">
    <property type="entry name" value="Metalloprtase-TldD/E_C"/>
</dbReference>
<evidence type="ECO:0000259" key="5">
    <source>
        <dbReference type="Pfam" id="PF01523"/>
    </source>
</evidence>
<gene>
    <name evidence="8" type="ORF">METZ01_LOCUS174105</name>
</gene>
<dbReference type="Pfam" id="PF19289">
    <property type="entry name" value="PmbA_TldD_3rd"/>
    <property type="match status" value="1"/>
</dbReference>
<evidence type="ECO:0000256" key="3">
    <source>
        <dbReference type="ARBA" id="ARBA00022801"/>
    </source>
</evidence>
<evidence type="ECO:0000259" key="7">
    <source>
        <dbReference type="Pfam" id="PF19290"/>
    </source>
</evidence>
<dbReference type="InterPro" id="IPR051463">
    <property type="entry name" value="Peptidase_U62_metallo"/>
</dbReference>
<feature type="domain" description="Metalloprotease TldD/E central" evidence="7">
    <location>
        <begin position="150"/>
        <end position="257"/>
    </location>
</feature>
<dbReference type="GO" id="GO:0006508">
    <property type="term" value="P:proteolysis"/>
    <property type="evidence" value="ECO:0007669"/>
    <property type="project" value="UniProtKB-KW"/>
</dbReference>
<dbReference type="InterPro" id="IPR045570">
    <property type="entry name" value="Metalloprtase-TldD/E_cen_dom"/>
</dbReference>
<keyword evidence="3" id="KW-0378">Hydrolase</keyword>
<dbReference type="PANTHER" id="PTHR30624">
    <property type="entry name" value="UNCHARACTERIZED PROTEIN TLDD AND PMBA"/>
    <property type="match status" value="1"/>
</dbReference>
<dbReference type="Pfam" id="PF01523">
    <property type="entry name" value="PmbA_TldD_1st"/>
    <property type="match status" value="1"/>
</dbReference>
<dbReference type="InterPro" id="IPR035068">
    <property type="entry name" value="TldD/PmbA_N"/>
</dbReference>
<proteinExistence type="inferred from homology"/>
<keyword evidence="4" id="KW-0482">Metalloprotease</keyword>
<dbReference type="Pfam" id="PF19290">
    <property type="entry name" value="PmbA_TldD_2nd"/>
    <property type="match status" value="1"/>
</dbReference>
<accession>A0A382C6D4</accession>
<dbReference type="PIRSF" id="PIRSF004919">
    <property type="entry name" value="TldD"/>
    <property type="match status" value="1"/>
</dbReference>
<evidence type="ECO:0000313" key="8">
    <source>
        <dbReference type="EMBL" id="SVB21251.1"/>
    </source>
</evidence>
<evidence type="ECO:0000256" key="2">
    <source>
        <dbReference type="ARBA" id="ARBA00022670"/>
    </source>
</evidence>
<dbReference type="EMBL" id="UINC01032877">
    <property type="protein sequence ID" value="SVB21251.1"/>
    <property type="molecule type" value="Genomic_DNA"/>
</dbReference>
<name>A0A382C6D4_9ZZZZ</name>
<protein>
    <recommendedName>
        <fullName evidence="9">Peptidase U62 modulator of DNA gyrase</fullName>
    </recommendedName>
</protein>
<dbReference type="Gene3D" id="3.30.2290.10">
    <property type="entry name" value="PmbA/TldD superfamily"/>
    <property type="match status" value="1"/>
</dbReference>
<dbReference type="InterPro" id="IPR025502">
    <property type="entry name" value="TldD"/>
</dbReference>
<dbReference type="InterPro" id="IPR002510">
    <property type="entry name" value="Metalloprtase-TldD/E_N"/>
</dbReference>
<feature type="domain" description="Metalloprotease TldD/E C-terminal" evidence="6">
    <location>
        <begin position="265"/>
        <end position="498"/>
    </location>
</feature>